<dbReference type="EMBL" id="WLCI01000008">
    <property type="protein sequence ID" value="MTB95003.1"/>
    <property type="molecule type" value="Genomic_DNA"/>
</dbReference>
<dbReference type="SUPFAM" id="SSF75304">
    <property type="entry name" value="Amidase signature (AS) enzymes"/>
    <property type="match status" value="1"/>
</dbReference>
<dbReference type="PANTHER" id="PTHR42678">
    <property type="entry name" value="AMIDASE"/>
    <property type="match status" value="1"/>
</dbReference>
<reference evidence="2 3" key="1">
    <citation type="submission" date="2019-10" db="EMBL/GenBank/DDBJ databases">
        <title>Nocardioides novel species isolated from the excrement of Marmot.</title>
        <authorList>
            <person name="Zhang G."/>
        </authorList>
    </citation>
    <scope>NUCLEOTIDE SEQUENCE [LARGE SCALE GENOMIC DNA]</scope>
    <source>
        <strain evidence="3">zg-579</strain>
    </source>
</reference>
<dbReference type="AlphaFoldDB" id="A0A6I3IX93"/>
<evidence type="ECO:0000256" key="1">
    <source>
        <dbReference type="SAM" id="MobiDB-lite"/>
    </source>
</evidence>
<gene>
    <name evidence="2" type="ORF">GGQ22_07880</name>
</gene>
<dbReference type="Proteomes" id="UP000433406">
    <property type="component" value="Unassembled WGS sequence"/>
</dbReference>
<dbReference type="InterPro" id="IPR036928">
    <property type="entry name" value="AS_sf"/>
</dbReference>
<name>A0A6I3IX93_9ACTN</name>
<dbReference type="Gene3D" id="3.90.1300.10">
    <property type="entry name" value="Amidase signature (AS) domain"/>
    <property type="match status" value="1"/>
</dbReference>
<evidence type="ECO:0000313" key="3">
    <source>
        <dbReference type="Proteomes" id="UP000433406"/>
    </source>
</evidence>
<accession>A0A6I3IX93</accession>
<proteinExistence type="predicted"/>
<dbReference type="GO" id="GO:0004040">
    <property type="term" value="F:amidase activity"/>
    <property type="evidence" value="ECO:0007669"/>
    <property type="project" value="UniProtKB-EC"/>
</dbReference>
<keyword evidence="2" id="KW-0378">Hydrolase</keyword>
<organism evidence="2 3">
    <name type="scientific">Nocardioides marmotae</name>
    <dbReference type="NCBI Taxonomy" id="2663857"/>
    <lineage>
        <taxon>Bacteria</taxon>
        <taxon>Bacillati</taxon>
        <taxon>Actinomycetota</taxon>
        <taxon>Actinomycetes</taxon>
        <taxon>Propionibacteriales</taxon>
        <taxon>Nocardioidaceae</taxon>
        <taxon>Nocardioides</taxon>
    </lineage>
</organism>
<keyword evidence="3" id="KW-1185">Reference proteome</keyword>
<comment type="caution">
    <text evidence="2">The sequence shown here is derived from an EMBL/GenBank/DDBJ whole genome shotgun (WGS) entry which is preliminary data.</text>
</comment>
<dbReference type="PANTHER" id="PTHR42678:SF34">
    <property type="entry name" value="OS04G0183300 PROTEIN"/>
    <property type="match status" value="1"/>
</dbReference>
<dbReference type="Pfam" id="PF01425">
    <property type="entry name" value="Amidase"/>
    <property type="match status" value="1"/>
</dbReference>
<dbReference type="EC" id="3.5.1.4" evidence="2"/>
<feature type="region of interest" description="Disordered" evidence="1">
    <location>
        <begin position="1"/>
        <end position="26"/>
    </location>
</feature>
<sequence length="488" mass="49913">MPPVPAPTSRPSSTSSTFSSTSSSTFSSTEETARLLDWIATVDPTIRAVCTLAPDALDQARARDVEAAEGRARGPLHGRAVLVKDNIDTADLPTTAGSLALAGQPHPVADAPLVRRLREAGMVVLGKTNLSEWANIRDAASTSGWSAFGGLTRNPYALDRSAGGSSSGSGAAVAAGLAAYAVGTETDGSISCPAAYNGCVGIKPTVGLVPTAGVVPISRSQDVPGPMATTVRDAAALLSVLAGDGVDYAAHAVDGRLAGRRIGVPRGPSWGYSAEADAAAERALSALSAAGAVVVDGTDLPTLPDSIWDDELLVLLAELRADLATYLSSRPGDGPRDLAELVEFNRRHADVELAHFGQGLFEQALAGPTTDSEEYAAARARCVAASRGGGIDRVLAEHGLDVLVTPAYDRAHRIRLVGPEDLTGSCSGVPAMAGYPLLTVPSGLAGGLPVAVSFWGTAGSERTLVEVAHAYESLRDPLPAPTFAETVG</sequence>
<feature type="compositionally biased region" description="Low complexity" evidence="1">
    <location>
        <begin position="9"/>
        <end position="26"/>
    </location>
</feature>
<dbReference type="InterPro" id="IPR023631">
    <property type="entry name" value="Amidase_dom"/>
</dbReference>
<protein>
    <submittedName>
        <fullName evidence="2">Amidase</fullName>
        <ecNumber evidence="2">3.5.1.4</ecNumber>
    </submittedName>
</protein>
<evidence type="ECO:0000313" key="2">
    <source>
        <dbReference type="EMBL" id="MTB95003.1"/>
    </source>
</evidence>